<dbReference type="InterPro" id="IPR011598">
    <property type="entry name" value="bHLH_dom"/>
</dbReference>
<dbReference type="Proteomes" id="UP001472677">
    <property type="component" value="Unassembled WGS sequence"/>
</dbReference>
<feature type="domain" description="BHLH" evidence="7">
    <location>
        <begin position="147"/>
        <end position="196"/>
    </location>
</feature>
<feature type="region of interest" description="Disordered" evidence="6">
    <location>
        <begin position="104"/>
        <end position="127"/>
    </location>
</feature>
<evidence type="ECO:0000256" key="2">
    <source>
        <dbReference type="ARBA" id="ARBA00023015"/>
    </source>
</evidence>
<dbReference type="Pfam" id="PF00010">
    <property type="entry name" value="HLH"/>
    <property type="match status" value="1"/>
</dbReference>
<evidence type="ECO:0000313" key="8">
    <source>
        <dbReference type="EMBL" id="KAK8562562.1"/>
    </source>
</evidence>
<dbReference type="SUPFAM" id="SSF47459">
    <property type="entry name" value="HLH, helix-loop-helix DNA-binding domain"/>
    <property type="match status" value="1"/>
</dbReference>
<dbReference type="SMART" id="SM00353">
    <property type="entry name" value="HLH"/>
    <property type="match status" value="1"/>
</dbReference>
<comment type="caution">
    <text evidence="8">The sequence shown here is derived from an EMBL/GenBank/DDBJ whole genome shotgun (WGS) entry which is preliminary data.</text>
</comment>
<reference evidence="8 9" key="1">
    <citation type="journal article" date="2024" name="G3 (Bethesda)">
        <title>Genome assembly of Hibiscus sabdariffa L. provides insights into metabolisms of medicinal natural products.</title>
        <authorList>
            <person name="Kim T."/>
        </authorList>
    </citation>
    <scope>NUCLEOTIDE SEQUENCE [LARGE SCALE GENOMIC DNA]</scope>
    <source>
        <strain evidence="8">TK-2024</strain>
        <tissue evidence="8">Old leaves</tissue>
    </source>
</reference>
<keyword evidence="5" id="KW-0539">Nucleus</keyword>
<evidence type="ECO:0000313" key="9">
    <source>
        <dbReference type="Proteomes" id="UP001472677"/>
    </source>
</evidence>
<evidence type="ECO:0000256" key="4">
    <source>
        <dbReference type="ARBA" id="ARBA00023163"/>
    </source>
</evidence>
<dbReference type="InterPro" id="IPR045843">
    <property type="entry name" value="IND-like"/>
</dbReference>
<evidence type="ECO:0000259" key="7">
    <source>
        <dbReference type="PROSITE" id="PS50888"/>
    </source>
</evidence>
<dbReference type="PANTHER" id="PTHR45914">
    <property type="entry name" value="TRANSCRIPTION FACTOR HEC3-RELATED"/>
    <property type="match status" value="1"/>
</dbReference>
<sequence>MKMEKHDFCSITPHHPLHSYPPLPLTEFDNIIANDPYAYSYSYSHPLLPLPFEPDPDFSPLPLHHYQLPDLDFSLYSPDSPHPGNSSNNSLSVATLTSAHLLPHHHRIPPTSPPPKPKRSRLHLTLSHSHSNSQTLDSIVKSFNAPAPIIPYSSLARNRRQKLGEKIRCLQKLMPWDKKMDTGTMLQEAYKYIRFLQAQVSILQSMPITSSFSSTQHVVNDGFAGLGRLNRQQLLQVLINSPVAQTMLCSQGLCVFASEQLVSLHKAKERKTVLQQFLCATGTGTGNIN</sequence>
<dbReference type="InterPro" id="IPR036638">
    <property type="entry name" value="HLH_DNA-bd_sf"/>
</dbReference>
<dbReference type="PROSITE" id="PS50888">
    <property type="entry name" value="BHLH"/>
    <property type="match status" value="1"/>
</dbReference>
<dbReference type="EMBL" id="JBBPBM010000012">
    <property type="protein sequence ID" value="KAK8562562.1"/>
    <property type="molecule type" value="Genomic_DNA"/>
</dbReference>
<dbReference type="CDD" id="cd11393">
    <property type="entry name" value="bHLH_AtbHLH_like"/>
    <property type="match status" value="1"/>
</dbReference>
<evidence type="ECO:0000256" key="3">
    <source>
        <dbReference type="ARBA" id="ARBA00023125"/>
    </source>
</evidence>
<name>A0ABR2EN32_9ROSI</name>
<evidence type="ECO:0000256" key="1">
    <source>
        <dbReference type="ARBA" id="ARBA00004123"/>
    </source>
</evidence>
<dbReference type="InterPro" id="IPR045239">
    <property type="entry name" value="bHLH95_bHLH"/>
</dbReference>
<evidence type="ECO:0000256" key="5">
    <source>
        <dbReference type="ARBA" id="ARBA00023242"/>
    </source>
</evidence>
<protein>
    <recommendedName>
        <fullName evidence="7">BHLH domain-containing protein</fullName>
    </recommendedName>
</protein>
<dbReference type="Gene3D" id="4.10.280.10">
    <property type="entry name" value="Helix-loop-helix DNA-binding domain"/>
    <property type="match status" value="1"/>
</dbReference>
<accession>A0ABR2EN32</accession>
<evidence type="ECO:0000256" key="6">
    <source>
        <dbReference type="SAM" id="MobiDB-lite"/>
    </source>
</evidence>
<keyword evidence="2" id="KW-0805">Transcription regulation</keyword>
<gene>
    <name evidence="8" type="ORF">V6N12_010638</name>
</gene>
<organism evidence="8 9">
    <name type="scientific">Hibiscus sabdariffa</name>
    <name type="common">roselle</name>
    <dbReference type="NCBI Taxonomy" id="183260"/>
    <lineage>
        <taxon>Eukaryota</taxon>
        <taxon>Viridiplantae</taxon>
        <taxon>Streptophyta</taxon>
        <taxon>Embryophyta</taxon>
        <taxon>Tracheophyta</taxon>
        <taxon>Spermatophyta</taxon>
        <taxon>Magnoliopsida</taxon>
        <taxon>eudicotyledons</taxon>
        <taxon>Gunneridae</taxon>
        <taxon>Pentapetalae</taxon>
        <taxon>rosids</taxon>
        <taxon>malvids</taxon>
        <taxon>Malvales</taxon>
        <taxon>Malvaceae</taxon>
        <taxon>Malvoideae</taxon>
        <taxon>Hibiscus</taxon>
    </lineage>
</organism>
<dbReference type="PANTHER" id="PTHR45914:SF24">
    <property type="entry name" value="BHLH DOMAIN-CONTAINING PROTEIN"/>
    <property type="match status" value="1"/>
</dbReference>
<keyword evidence="3" id="KW-0238">DNA-binding</keyword>
<proteinExistence type="predicted"/>
<keyword evidence="9" id="KW-1185">Reference proteome</keyword>
<keyword evidence="4" id="KW-0804">Transcription</keyword>
<comment type="subcellular location">
    <subcellularLocation>
        <location evidence="1">Nucleus</location>
    </subcellularLocation>
</comment>